<gene>
    <name evidence="2" type="ORF">J2S43_000933</name>
</gene>
<dbReference type="PANTHER" id="PTHR35205:SF1">
    <property type="entry name" value="ZU5 DOMAIN-CONTAINING PROTEIN"/>
    <property type="match status" value="1"/>
</dbReference>
<dbReference type="InterPro" id="IPR056681">
    <property type="entry name" value="DUF7779"/>
</dbReference>
<dbReference type="Gene3D" id="3.40.50.300">
    <property type="entry name" value="P-loop containing nucleotide triphosphate hydrolases"/>
    <property type="match status" value="1"/>
</dbReference>
<dbReference type="Gene3D" id="1.25.40.10">
    <property type="entry name" value="Tetratricopeptide repeat domain"/>
    <property type="match status" value="1"/>
</dbReference>
<reference evidence="2 3" key="1">
    <citation type="submission" date="2023-07" db="EMBL/GenBank/DDBJ databases">
        <title>Sequencing the genomes of 1000 actinobacteria strains.</title>
        <authorList>
            <person name="Klenk H.-P."/>
        </authorList>
    </citation>
    <scope>NUCLEOTIDE SEQUENCE [LARGE SCALE GENOMIC DNA]</scope>
    <source>
        <strain evidence="2 3">DSM 44710</strain>
    </source>
</reference>
<dbReference type="PANTHER" id="PTHR35205">
    <property type="entry name" value="NB-ARC AND TPR DOMAIN PROTEIN"/>
    <property type="match status" value="1"/>
</dbReference>
<proteinExistence type="predicted"/>
<dbReference type="RefSeq" id="WP_306827311.1">
    <property type="nucleotide sequence ID" value="NZ_JAUSRA010000001.1"/>
</dbReference>
<organism evidence="2 3">
    <name type="scientific">Catenuloplanes nepalensis</name>
    <dbReference type="NCBI Taxonomy" id="587533"/>
    <lineage>
        <taxon>Bacteria</taxon>
        <taxon>Bacillati</taxon>
        <taxon>Actinomycetota</taxon>
        <taxon>Actinomycetes</taxon>
        <taxon>Micromonosporales</taxon>
        <taxon>Micromonosporaceae</taxon>
        <taxon>Catenuloplanes</taxon>
    </lineage>
</organism>
<evidence type="ECO:0000313" key="3">
    <source>
        <dbReference type="Proteomes" id="UP001240984"/>
    </source>
</evidence>
<dbReference type="InterPro" id="IPR027417">
    <property type="entry name" value="P-loop_NTPase"/>
</dbReference>
<evidence type="ECO:0000259" key="1">
    <source>
        <dbReference type="Pfam" id="PF25000"/>
    </source>
</evidence>
<dbReference type="Pfam" id="PF25000">
    <property type="entry name" value="DUF7779"/>
    <property type="match status" value="1"/>
</dbReference>
<dbReference type="SUPFAM" id="SSF52540">
    <property type="entry name" value="P-loop containing nucleoside triphosphate hydrolases"/>
    <property type="match status" value="1"/>
</dbReference>
<comment type="caution">
    <text evidence="2">The sequence shown here is derived from an EMBL/GenBank/DDBJ whole genome shotgun (WGS) entry which is preliminary data.</text>
</comment>
<dbReference type="Proteomes" id="UP001240984">
    <property type="component" value="Unassembled WGS sequence"/>
</dbReference>
<name>A0ABT9MM67_9ACTN</name>
<dbReference type="SUPFAM" id="SSF48452">
    <property type="entry name" value="TPR-like"/>
    <property type="match status" value="1"/>
</dbReference>
<accession>A0ABT9MM67</accession>
<sequence length="533" mass="57799">MNYGVTAGSIASVVMPGGRAVSWPICVGIVPPLANQRLNRVADFELAEALAHASATVPVCQVLTGLGGVGKTQVVAALARRLWDARRVDLLVWVTAASRTAILTGLAEAAARVTGVEDTDPERGAGRFLAWMTEPRHHRWLIVFDNLDEPRHLTGLWPPDHPRGHTVVTTRRRDSALTIGRRVIDVEVFTPQEAATYLRCTLAAHPHRLDGADELAADLGYLPLALAQAATYILDHGTRMTCARYRHRLADQRRRLADLAPDVLPDQHRDTVAATWALSIERADRSTSAGLARPVLEIVALLDPHGIPLAALTTKSTIAYCGTRLGMRIDDEDLDDTVQVLHRFALLTIDESTNTVRTHGLLQRAVRDAIEPARYAALVVAAADALLEMWPPVARDLHLIQLLHANSTALGGNAAGHLLDAAGAHPVLLRAVRSLDEVGLVKEATAKLVTLHEGCLRVLGPDHLDTFAARGMLAYLWGKAGDHRGAAEGFERLLADQLRVLGPHHPDTMSARAGLAHWRKRMGDLTGARIAFE</sequence>
<dbReference type="InterPro" id="IPR011990">
    <property type="entry name" value="TPR-like_helical_dom_sf"/>
</dbReference>
<evidence type="ECO:0000313" key="2">
    <source>
        <dbReference type="EMBL" id="MDP9792421.1"/>
    </source>
</evidence>
<protein>
    <recommendedName>
        <fullName evidence="1">DUF7779 domain-containing protein</fullName>
    </recommendedName>
</protein>
<keyword evidence="3" id="KW-1185">Reference proteome</keyword>
<dbReference type="EMBL" id="JAUSRA010000001">
    <property type="protein sequence ID" value="MDP9792421.1"/>
    <property type="molecule type" value="Genomic_DNA"/>
</dbReference>
<feature type="domain" description="DUF7779" evidence="1">
    <location>
        <begin position="292"/>
        <end position="374"/>
    </location>
</feature>